<dbReference type="Pfam" id="PF03992">
    <property type="entry name" value="ABM"/>
    <property type="match status" value="2"/>
</dbReference>
<feature type="chain" id="PRO_5007562255" description="ABM domain-containing protein" evidence="2">
    <location>
        <begin position="24"/>
        <end position="314"/>
    </location>
</feature>
<dbReference type="InterPro" id="IPR011008">
    <property type="entry name" value="Dimeric_a/b-barrel"/>
</dbReference>
<evidence type="ECO:0000313" key="4">
    <source>
        <dbReference type="EMBL" id="KXZ54018.1"/>
    </source>
</evidence>
<sequence>MASTRTVLLAAAAALVLLGAASAARTGPSDPSAAWQRLQSGLRLKTSPNNIKALQWFQDRLERRGGGGERDRPVYMSIMYEVPPTVHDDFIREWLRLDKSLEGADGLDFYQLTKTVSDNTDFWSYTEWESFDDLMDFHEGRDRQDFMDFVDANDIMMEVYPLESAGDLKREYRADREGEKVAAAARAAHARDLERRRRRREGDEIEDEDPRETSAHVAVKFHVPPSVRDDFEDTFEDIQQRVVKDEDENRFFVLRRFATMNHHYVLRGGWDSLDAYFDHVTSKTFRGLREFAEDQGIEWYSHRFHVLASSEERD</sequence>
<dbReference type="OrthoDB" id="531382at2759"/>
<evidence type="ECO:0000256" key="1">
    <source>
        <dbReference type="SAM" id="MobiDB-lite"/>
    </source>
</evidence>
<proteinExistence type="predicted"/>
<feature type="signal peptide" evidence="2">
    <location>
        <begin position="1"/>
        <end position="23"/>
    </location>
</feature>
<evidence type="ECO:0000313" key="5">
    <source>
        <dbReference type="Proteomes" id="UP000075714"/>
    </source>
</evidence>
<comment type="caution">
    <text evidence="4">The sequence shown here is derived from an EMBL/GenBank/DDBJ whole genome shotgun (WGS) entry which is preliminary data.</text>
</comment>
<feature type="domain" description="ABM" evidence="3">
    <location>
        <begin position="216"/>
        <end position="287"/>
    </location>
</feature>
<dbReference type="AlphaFoldDB" id="A0A150GWG9"/>
<dbReference type="InterPro" id="IPR007138">
    <property type="entry name" value="ABM_dom"/>
</dbReference>
<gene>
    <name evidence="4" type="ORF">GPECTOR_5g129</name>
</gene>
<reference evidence="5" key="1">
    <citation type="journal article" date="2016" name="Nat. Commun.">
        <title>The Gonium pectorale genome demonstrates co-option of cell cycle regulation during the evolution of multicellularity.</title>
        <authorList>
            <person name="Hanschen E.R."/>
            <person name="Marriage T.N."/>
            <person name="Ferris P.J."/>
            <person name="Hamaji T."/>
            <person name="Toyoda A."/>
            <person name="Fujiyama A."/>
            <person name="Neme R."/>
            <person name="Noguchi H."/>
            <person name="Minakuchi Y."/>
            <person name="Suzuki M."/>
            <person name="Kawai-Toyooka H."/>
            <person name="Smith D.R."/>
            <person name="Sparks H."/>
            <person name="Anderson J."/>
            <person name="Bakaric R."/>
            <person name="Luria V."/>
            <person name="Karger A."/>
            <person name="Kirschner M.W."/>
            <person name="Durand P.M."/>
            <person name="Michod R.E."/>
            <person name="Nozaki H."/>
            <person name="Olson B.J."/>
        </authorList>
    </citation>
    <scope>NUCLEOTIDE SEQUENCE [LARGE SCALE GENOMIC DNA]</scope>
    <source>
        <strain evidence="5">NIES-2863</strain>
    </source>
</reference>
<protein>
    <recommendedName>
        <fullName evidence="3">ABM domain-containing protein</fullName>
    </recommendedName>
</protein>
<dbReference type="PANTHER" id="PTHR33336:SF15">
    <property type="entry name" value="ABM DOMAIN-CONTAINING PROTEIN"/>
    <property type="match status" value="1"/>
</dbReference>
<evidence type="ECO:0000256" key="2">
    <source>
        <dbReference type="SAM" id="SignalP"/>
    </source>
</evidence>
<dbReference type="EMBL" id="LSYV01000006">
    <property type="protein sequence ID" value="KXZ54018.1"/>
    <property type="molecule type" value="Genomic_DNA"/>
</dbReference>
<dbReference type="PANTHER" id="PTHR33336">
    <property type="entry name" value="QUINOL MONOOXYGENASE YGIN-RELATED"/>
    <property type="match status" value="1"/>
</dbReference>
<feature type="domain" description="ABM" evidence="3">
    <location>
        <begin position="73"/>
        <end position="146"/>
    </location>
</feature>
<feature type="region of interest" description="Disordered" evidence="1">
    <location>
        <begin position="192"/>
        <end position="213"/>
    </location>
</feature>
<evidence type="ECO:0000259" key="3">
    <source>
        <dbReference type="Pfam" id="PF03992"/>
    </source>
</evidence>
<organism evidence="4 5">
    <name type="scientific">Gonium pectorale</name>
    <name type="common">Green alga</name>
    <dbReference type="NCBI Taxonomy" id="33097"/>
    <lineage>
        <taxon>Eukaryota</taxon>
        <taxon>Viridiplantae</taxon>
        <taxon>Chlorophyta</taxon>
        <taxon>core chlorophytes</taxon>
        <taxon>Chlorophyceae</taxon>
        <taxon>CS clade</taxon>
        <taxon>Chlamydomonadales</taxon>
        <taxon>Volvocaceae</taxon>
        <taxon>Gonium</taxon>
    </lineage>
</organism>
<keyword evidence="5" id="KW-1185">Reference proteome</keyword>
<dbReference type="Proteomes" id="UP000075714">
    <property type="component" value="Unassembled WGS sequence"/>
</dbReference>
<dbReference type="Gene3D" id="3.30.70.100">
    <property type="match status" value="2"/>
</dbReference>
<keyword evidence="2" id="KW-0732">Signal</keyword>
<dbReference type="SUPFAM" id="SSF54909">
    <property type="entry name" value="Dimeric alpha+beta barrel"/>
    <property type="match status" value="2"/>
</dbReference>
<dbReference type="InterPro" id="IPR050744">
    <property type="entry name" value="AI-2_Isomerase_LsrG"/>
</dbReference>
<accession>A0A150GWG9</accession>
<name>A0A150GWG9_GONPE</name>
<dbReference type="GO" id="GO:0003824">
    <property type="term" value="F:catalytic activity"/>
    <property type="evidence" value="ECO:0007669"/>
    <property type="project" value="TreeGrafter"/>
</dbReference>